<dbReference type="Proteomes" id="UP001174932">
    <property type="component" value="Unassembled WGS sequence"/>
</dbReference>
<dbReference type="EMBL" id="JAUOZU010000016">
    <property type="protein sequence ID" value="MDO6966297.1"/>
    <property type="molecule type" value="Genomic_DNA"/>
</dbReference>
<protein>
    <submittedName>
        <fullName evidence="1">Uncharacterized protein</fullName>
    </submittedName>
</protein>
<reference evidence="1" key="1">
    <citation type="journal article" date="2015" name="Int. J. Syst. Evol. Microbiol.">
        <title>Rhizobium alvei sp. nov., isolated from a freshwater river.</title>
        <authorList>
            <person name="Sheu S.Y."/>
            <person name="Huang H.W."/>
            <person name="Young C.C."/>
            <person name="Chen W.M."/>
        </authorList>
    </citation>
    <scope>NUCLEOTIDE SEQUENCE</scope>
    <source>
        <strain evidence="1">TNR-22</strain>
    </source>
</reference>
<evidence type="ECO:0000313" key="2">
    <source>
        <dbReference type="Proteomes" id="UP001174932"/>
    </source>
</evidence>
<keyword evidence="2" id="KW-1185">Reference proteome</keyword>
<reference evidence="1" key="2">
    <citation type="submission" date="2023-07" db="EMBL/GenBank/DDBJ databases">
        <authorList>
            <person name="Shen H."/>
        </authorList>
    </citation>
    <scope>NUCLEOTIDE SEQUENCE</scope>
    <source>
        <strain evidence="1">TNR-22</strain>
    </source>
</reference>
<dbReference type="RefSeq" id="WP_304378215.1">
    <property type="nucleotide sequence ID" value="NZ_JAUOZU010000016.1"/>
</dbReference>
<name>A0ABT8YRF3_9HYPH</name>
<accession>A0ABT8YRF3</accession>
<comment type="caution">
    <text evidence="1">The sequence shown here is derived from an EMBL/GenBank/DDBJ whole genome shotgun (WGS) entry which is preliminary data.</text>
</comment>
<gene>
    <name evidence="1" type="ORF">Q4481_20285</name>
</gene>
<organism evidence="1 2">
    <name type="scientific">Rhizobium alvei</name>
    <dbReference type="NCBI Taxonomy" id="1132659"/>
    <lineage>
        <taxon>Bacteria</taxon>
        <taxon>Pseudomonadati</taxon>
        <taxon>Pseudomonadota</taxon>
        <taxon>Alphaproteobacteria</taxon>
        <taxon>Hyphomicrobiales</taxon>
        <taxon>Rhizobiaceae</taxon>
        <taxon>Rhizobium/Agrobacterium group</taxon>
        <taxon>Rhizobium</taxon>
    </lineage>
</organism>
<proteinExistence type="predicted"/>
<sequence length="61" mass="6527">MQKQVIEFGGLPVGIVVPASGQLRFMAVKFHVMDLDGQLFASPAAVRNAIGSMLSQRQLVA</sequence>
<evidence type="ECO:0000313" key="1">
    <source>
        <dbReference type="EMBL" id="MDO6966297.1"/>
    </source>
</evidence>